<keyword evidence="1" id="KW-0732">Signal</keyword>
<proteinExistence type="predicted"/>
<dbReference type="RefSeq" id="WP_036829844.1">
    <property type="nucleotide sequence ID" value="NZ_JGVO01001247.1"/>
</dbReference>
<dbReference type="EMBL" id="PYMA01000003">
    <property type="protein sequence ID" value="PSW20715.1"/>
    <property type="molecule type" value="Genomic_DNA"/>
</dbReference>
<gene>
    <name evidence="2" type="ORF">C9I98_07685</name>
</gene>
<dbReference type="AlphaFoldDB" id="A0A2T3NWS2"/>
<dbReference type="Proteomes" id="UP000241771">
    <property type="component" value="Unassembled WGS sequence"/>
</dbReference>
<comment type="caution">
    <text evidence="2">The sequence shown here is derived from an EMBL/GenBank/DDBJ whole genome shotgun (WGS) entry which is preliminary data.</text>
</comment>
<accession>A0A2T3NWS2</accession>
<feature type="chain" id="PRO_5015511429" evidence="1">
    <location>
        <begin position="22"/>
        <end position="156"/>
    </location>
</feature>
<reference evidence="2 3" key="1">
    <citation type="submission" date="2018-01" db="EMBL/GenBank/DDBJ databases">
        <title>Whole genome sequencing of Histamine producing bacteria.</title>
        <authorList>
            <person name="Butler K."/>
        </authorList>
    </citation>
    <scope>NUCLEOTIDE SEQUENCE [LARGE SCALE GENOMIC DNA]</scope>
    <source>
        <strain evidence="2 3">DSM 100436</strain>
    </source>
</reference>
<feature type="signal peptide" evidence="1">
    <location>
        <begin position="1"/>
        <end position="21"/>
    </location>
</feature>
<evidence type="ECO:0000256" key="1">
    <source>
        <dbReference type="SAM" id="SignalP"/>
    </source>
</evidence>
<sequence>MKLKVAMGMVLMSMVASSAQAAPNLEGGSWLCKRADTPEGVDEWTRYQFNGNGTIASQEWMQNKENSKVVLEFTLSVDYSYFDNGEELVLKPTKLTRDISVDQFNVDPFNYDTRRDLLGYRIFFQPQFENDNRAQFEMRHHITPEHPFTLSCQRQA</sequence>
<dbReference type="OrthoDB" id="5815310at2"/>
<name>A0A2T3NWS2_9GAMM</name>
<evidence type="ECO:0000313" key="2">
    <source>
        <dbReference type="EMBL" id="PSW20715.1"/>
    </source>
</evidence>
<keyword evidence="3" id="KW-1185">Reference proteome</keyword>
<evidence type="ECO:0000313" key="3">
    <source>
        <dbReference type="Proteomes" id="UP000241771"/>
    </source>
</evidence>
<protein>
    <submittedName>
        <fullName evidence="2">Uncharacterized protein</fullName>
    </submittedName>
</protein>
<organism evidence="2 3">
    <name type="scientific">Photobacterium sanctipauli</name>
    <dbReference type="NCBI Taxonomy" id="1342794"/>
    <lineage>
        <taxon>Bacteria</taxon>
        <taxon>Pseudomonadati</taxon>
        <taxon>Pseudomonadota</taxon>
        <taxon>Gammaproteobacteria</taxon>
        <taxon>Vibrionales</taxon>
        <taxon>Vibrionaceae</taxon>
        <taxon>Photobacterium</taxon>
    </lineage>
</organism>